<dbReference type="AlphaFoldDB" id="A0A0K2VHT3"/>
<reference evidence="2" key="1">
    <citation type="submission" date="2014-05" db="EMBL/GenBank/DDBJ databases">
        <authorList>
            <person name="Chronopoulou M."/>
        </authorList>
    </citation>
    <scope>NUCLEOTIDE SEQUENCE</scope>
    <source>
        <tissue evidence="2">Whole organism</tissue>
    </source>
</reference>
<feature type="compositionally biased region" description="Acidic residues" evidence="1">
    <location>
        <begin position="72"/>
        <end position="81"/>
    </location>
</feature>
<protein>
    <submittedName>
        <fullName evidence="2">Putative LOC754263 [Strongylocentrotus purpuratus]</fullName>
    </submittedName>
</protein>
<feature type="region of interest" description="Disordered" evidence="1">
    <location>
        <begin position="54"/>
        <end position="81"/>
    </location>
</feature>
<dbReference type="OrthoDB" id="193931at2759"/>
<organism evidence="2">
    <name type="scientific">Lepeophtheirus salmonis</name>
    <name type="common">Salmon louse</name>
    <name type="synonym">Caligus salmonis</name>
    <dbReference type="NCBI Taxonomy" id="72036"/>
    <lineage>
        <taxon>Eukaryota</taxon>
        <taxon>Metazoa</taxon>
        <taxon>Ecdysozoa</taxon>
        <taxon>Arthropoda</taxon>
        <taxon>Crustacea</taxon>
        <taxon>Multicrustacea</taxon>
        <taxon>Hexanauplia</taxon>
        <taxon>Copepoda</taxon>
        <taxon>Siphonostomatoida</taxon>
        <taxon>Caligidae</taxon>
        <taxon>Lepeophtheirus</taxon>
    </lineage>
</organism>
<feature type="compositionally biased region" description="Acidic residues" evidence="1">
    <location>
        <begin position="55"/>
        <end position="64"/>
    </location>
</feature>
<sequence>MNSEGKVRSCNSNFTHLLFGYKEEELVNKRIEDLIPTIYEDCDIVDMIPDKCEVEDGEEEDEDLGCTRFSSGEEENEEAEGDSYDIAHHFEEKLHLSSNTLENESRYIKSTTEGGGNNDPNESAKNDLFKLASTPVISKYSGAEISRYSVNYRVDEAHNFPEGSFFGLGRHKNGDEIAILYQIRRVTLNDGSSLYCLWLSREPEDHDGGKQFGSLTLESTFDNSPMNGICILAG</sequence>
<proteinExistence type="predicted"/>
<accession>A0A0K2VHT3</accession>
<dbReference type="EMBL" id="HACA01032150">
    <property type="protein sequence ID" value="CDW49511.1"/>
    <property type="molecule type" value="Transcribed_RNA"/>
</dbReference>
<dbReference type="Gene3D" id="3.30.450.20">
    <property type="entry name" value="PAS domain"/>
    <property type="match status" value="1"/>
</dbReference>
<evidence type="ECO:0000256" key="1">
    <source>
        <dbReference type="SAM" id="MobiDB-lite"/>
    </source>
</evidence>
<evidence type="ECO:0000313" key="2">
    <source>
        <dbReference type="EMBL" id="CDW49511.1"/>
    </source>
</evidence>
<name>A0A0K2VHT3_LEPSM</name>